<feature type="compositionally biased region" description="Basic and acidic residues" evidence="1">
    <location>
        <begin position="100"/>
        <end position="113"/>
    </location>
</feature>
<evidence type="ECO:0000256" key="1">
    <source>
        <dbReference type="SAM" id="MobiDB-lite"/>
    </source>
</evidence>
<dbReference type="Proteomes" id="UP001359485">
    <property type="component" value="Unassembled WGS sequence"/>
</dbReference>
<evidence type="ECO:0000313" key="2">
    <source>
        <dbReference type="EMBL" id="KAK6627102.1"/>
    </source>
</evidence>
<organism evidence="2 3">
    <name type="scientific">Polyplax serrata</name>
    <name type="common">Common mouse louse</name>
    <dbReference type="NCBI Taxonomy" id="468196"/>
    <lineage>
        <taxon>Eukaryota</taxon>
        <taxon>Metazoa</taxon>
        <taxon>Ecdysozoa</taxon>
        <taxon>Arthropoda</taxon>
        <taxon>Hexapoda</taxon>
        <taxon>Insecta</taxon>
        <taxon>Pterygota</taxon>
        <taxon>Neoptera</taxon>
        <taxon>Paraneoptera</taxon>
        <taxon>Psocodea</taxon>
        <taxon>Troctomorpha</taxon>
        <taxon>Phthiraptera</taxon>
        <taxon>Anoplura</taxon>
        <taxon>Polyplacidae</taxon>
        <taxon>Polyplax</taxon>
    </lineage>
</organism>
<gene>
    <name evidence="2" type="ORF">RUM44_009579</name>
</gene>
<dbReference type="EMBL" id="JAWJWF010000045">
    <property type="protein sequence ID" value="KAK6627102.1"/>
    <property type="molecule type" value="Genomic_DNA"/>
</dbReference>
<sequence>MSICSAIDSESNVKKKYVRWKRGRPFSGEKLKIRRVESRRDLRGSQAFRPSVNLLESDPQIGFGAFNHKPVRQFVKPKSPLHGTKWSERRELSAAPTGRDGAHVGDKSPIDAR</sequence>
<evidence type="ECO:0000313" key="3">
    <source>
        <dbReference type="Proteomes" id="UP001359485"/>
    </source>
</evidence>
<reference evidence="2 3" key="1">
    <citation type="submission" date="2023-09" db="EMBL/GenBank/DDBJ databases">
        <title>Genomes of two closely related lineages of the louse Polyplax serrata with different host specificities.</title>
        <authorList>
            <person name="Martinu J."/>
            <person name="Tarabai H."/>
            <person name="Stefka J."/>
            <person name="Hypsa V."/>
        </authorList>
    </citation>
    <scope>NUCLEOTIDE SEQUENCE [LARGE SCALE GENOMIC DNA]</scope>
    <source>
        <strain evidence="2">98ZLc_SE</strain>
    </source>
</reference>
<protein>
    <submittedName>
        <fullName evidence="2">Uncharacterized protein</fullName>
    </submittedName>
</protein>
<proteinExistence type="predicted"/>
<name>A0ABR1AT46_POLSC</name>
<keyword evidence="3" id="KW-1185">Reference proteome</keyword>
<comment type="caution">
    <text evidence="2">The sequence shown here is derived from an EMBL/GenBank/DDBJ whole genome shotgun (WGS) entry which is preliminary data.</text>
</comment>
<accession>A0ABR1AT46</accession>
<feature type="region of interest" description="Disordered" evidence="1">
    <location>
        <begin position="76"/>
        <end position="113"/>
    </location>
</feature>